<evidence type="ECO:0000313" key="1">
    <source>
        <dbReference type="EMBL" id="KAI4326296.1"/>
    </source>
</evidence>
<accession>A0ACB9MTL3</accession>
<evidence type="ECO:0000313" key="2">
    <source>
        <dbReference type="Proteomes" id="UP001057402"/>
    </source>
</evidence>
<name>A0ACB9MTL3_9MYRT</name>
<comment type="caution">
    <text evidence="1">The sequence shown here is derived from an EMBL/GenBank/DDBJ whole genome shotgun (WGS) entry which is preliminary data.</text>
</comment>
<sequence>MASLILLLSEFLRPSDADGAVAATLPPPSPPPSHSGYPPSSCAAVAANANRSVIRRKCPPRFDGLTTTDADLLAVAPRVCVDMLVWP</sequence>
<protein>
    <submittedName>
        <fullName evidence="1">Uncharacterized protein</fullName>
    </submittedName>
</protein>
<proteinExistence type="predicted"/>
<reference evidence="2" key="1">
    <citation type="journal article" date="2023" name="Front. Plant Sci.">
        <title>Chromosomal-level genome assembly of Melastoma candidum provides insights into trichome evolution.</title>
        <authorList>
            <person name="Zhong Y."/>
            <person name="Wu W."/>
            <person name="Sun C."/>
            <person name="Zou P."/>
            <person name="Liu Y."/>
            <person name="Dai S."/>
            <person name="Zhou R."/>
        </authorList>
    </citation>
    <scope>NUCLEOTIDE SEQUENCE [LARGE SCALE GENOMIC DNA]</scope>
</reference>
<keyword evidence="2" id="KW-1185">Reference proteome</keyword>
<gene>
    <name evidence="1" type="ORF">MLD38_031624</name>
</gene>
<dbReference type="Proteomes" id="UP001057402">
    <property type="component" value="Chromosome 9"/>
</dbReference>
<organism evidence="1 2">
    <name type="scientific">Melastoma candidum</name>
    <dbReference type="NCBI Taxonomy" id="119954"/>
    <lineage>
        <taxon>Eukaryota</taxon>
        <taxon>Viridiplantae</taxon>
        <taxon>Streptophyta</taxon>
        <taxon>Embryophyta</taxon>
        <taxon>Tracheophyta</taxon>
        <taxon>Spermatophyta</taxon>
        <taxon>Magnoliopsida</taxon>
        <taxon>eudicotyledons</taxon>
        <taxon>Gunneridae</taxon>
        <taxon>Pentapetalae</taxon>
        <taxon>rosids</taxon>
        <taxon>malvids</taxon>
        <taxon>Myrtales</taxon>
        <taxon>Melastomataceae</taxon>
        <taxon>Melastomatoideae</taxon>
        <taxon>Melastomateae</taxon>
        <taxon>Melastoma</taxon>
    </lineage>
</organism>
<dbReference type="EMBL" id="CM042888">
    <property type="protein sequence ID" value="KAI4326296.1"/>
    <property type="molecule type" value="Genomic_DNA"/>
</dbReference>